<evidence type="ECO:0000259" key="4">
    <source>
        <dbReference type="PROSITE" id="PS50995"/>
    </source>
</evidence>
<dbReference type="EMBL" id="AZDG01000005">
    <property type="protein sequence ID" value="KRK65062.1"/>
    <property type="molecule type" value="Genomic_DNA"/>
</dbReference>
<accession>A0A0R1J0V0</accession>
<dbReference type="PRINTS" id="PR00598">
    <property type="entry name" value="HTHMARR"/>
</dbReference>
<dbReference type="RefSeq" id="WP_057764829.1">
    <property type="nucleotide sequence ID" value="NZ_AZDG01000005.1"/>
</dbReference>
<reference evidence="5 6" key="1">
    <citation type="journal article" date="2015" name="Genome Announc.">
        <title>Expanding the biotechnology potential of lactobacilli through comparative genomics of 213 strains and associated genera.</title>
        <authorList>
            <person name="Sun Z."/>
            <person name="Harris H.M."/>
            <person name="McCann A."/>
            <person name="Guo C."/>
            <person name="Argimon S."/>
            <person name="Zhang W."/>
            <person name="Yang X."/>
            <person name="Jeffery I.B."/>
            <person name="Cooney J.C."/>
            <person name="Kagawa T.F."/>
            <person name="Liu W."/>
            <person name="Song Y."/>
            <person name="Salvetti E."/>
            <person name="Wrobel A."/>
            <person name="Rasinkangas P."/>
            <person name="Parkhill J."/>
            <person name="Rea M.C."/>
            <person name="O'Sullivan O."/>
            <person name="Ritari J."/>
            <person name="Douillard F.P."/>
            <person name="Paul Ross R."/>
            <person name="Yang R."/>
            <person name="Briner A.E."/>
            <person name="Felis G.E."/>
            <person name="de Vos W.M."/>
            <person name="Barrangou R."/>
            <person name="Klaenhammer T.R."/>
            <person name="Caufield P.W."/>
            <person name="Cui Y."/>
            <person name="Zhang H."/>
            <person name="O'Toole P.W."/>
        </authorList>
    </citation>
    <scope>NUCLEOTIDE SEQUENCE [LARGE SCALE GENOMIC DNA]</scope>
    <source>
        <strain evidence="5 6">DSM 20183</strain>
    </source>
</reference>
<dbReference type="Pfam" id="PF01047">
    <property type="entry name" value="MarR"/>
    <property type="match status" value="1"/>
</dbReference>
<dbReference type="OrthoDB" id="2389730at2"/>
<dbReference type="Gene3D" id="1.10.10.10">
    <property type="entry name" value="Winged helix-like DNA-binding domain superfamily/Winged helix DNA-binding domain"/>
    <property type="match status" value="1"/>
</dbReference>
<evidence type="ECO:0000256" key="1">
    <source>
        <dbReference type="ARBA" id="ARBA00023015"/>
    </source>
</evidence>
<dbReference type="InterPro" id="IPR036390">
    <property type="entry name" value="WH_DNA-bd_sf"/>
</dbReference>
<evidence type="ECO:0000256" key="3">
    <source>
        <dbReference type="ARBA" id="ARBA00023163"/>
    </source>
</evidence>
<dbReference type="PANTHER" id="PTHR42756:SF1">
    <property type="entry name" value="TRANSCRIPTIONAL REPRESSOR OF EMRAB OPERON"/>
    <property type="match status" value="1"/>
</dbReference>
<evidence type="ECO:0000313" key="5">
    <source>
        <dbReference type="EMBL" id="KRK65062.1"/>
    </source>
</evidence>
<protein>
    <submittedName>
        <fullName evidence="5">Regulatory protein MarR</fullName>
    </submittedName>
</protein>
<dbReference type="InterPro" id="IPR036388">
    <property type="entry name" value="WH-like_DNA-bd_sf"/>
</dbReference>
<comment type="caution">
    <text evidence="5">The sequence shown here is derived from an EMBL/GenBank/DDBJ whole genome shotgun (WGS) entry which is preliminary data.</text>
</comment>
<dbReference type="PANTHER" id="PTHR42756">
    <property type="entry name" value="TRANSCRIPTIONAL REGULATOR, MARR"/>
    <property type="match status" value="1"/>
</dbReference>
<feature type="domain" description="HTH marR-type" evidence="4">
    <location>
        <begin position="1"/>
        <end position="135"/>
    </location>
</feature>
<dbReference type="GO" id="GO:0003677">
    <property type="term" value="F:DNA binding"/>
    <property type="evidence" value="ECO:0007669"/>
    <property type="project" value="UniProtKB-KW"/>
</dbReference>
<sequence>MDDYNLIGFAVRFIMQKKRIIRQYLKGTDMNMVDSMVMMIVNRHPNCNQETIGEITLFDGAIIARSLKKLEKMDFVVREVDPDNRRKKIVQITSAGAEFVKRLRSDFKDANDEIYSNLTDEELSQLEHILTKVYANIDGVQIPNK</sequence>
<name>A0A0R1J0V0_9LACO</name>
<keyword evidence="1" id="KW-0805">Transcription regulation</keyword>
<evidence type="ECO:0000313" key="6">
    <source>
        <dbReference type="Proteomes" id="UP000050929"/>
    </source>
</evidence>
<organism evidence="5 6">
    <name type="scientific">Companilactobacillus tucceti DSM 20183</name>
    <dbReference type="NCBI Taxonomy" id="1423811"/>
    <lineage>
        <taxon>Bacteria</taxon>
        <taxon>Bacillati</taxon>
        <taxon>Bacillota</taxon>
        <taxon>Bacilli</taxon>
        <taxon>Lactobacillales</taxon>
        <taxon>Lactobacillaceae</taxon>
        <taxon>Companilactobacillus</taxon>
    </lineage>
</organism>
<dbReference type="PROSITE" id="PS50995">
    <property type="entry name" value="HTH_MARR_2"/>
    <property type="match status" value="1"/>
</dbReference>
<dbReference type="InterPro" id="IPR000835">
    <property type="entry name" value="HTH_MarR-typ"/>
</dbReference>
<dbReference type="Proteomes" id="UP000050929">
    <property type="component" value="Unassembled WGS sequence"/>
</dbReference>
<dbReference type="STRING" id="1423811.FC72_GL001689"/>
<dbReference type="SUPFAM" id="SSF46785">
    <property type="entry name" value="Winged helix' DNA-binding domain"/>
    <property type="match status" value="1"/>
</dbReference>
<gene>
    <name evidence="5" type="ORF">FC72_GL001689</name>
</gene>
<dbReference type="SMART" id="SM00347">
    <property type="entry name" value="HTH_MARR"/>
    <property type="match status" value="1"/>
</dbReference>
<keyword evidence="6" id="KW-1185">Reference proteome</keyword>
<dbReference type="GO" id="GO:0003700">
    <property type="term" value="F:DNA-binding transcription factor activity"/>
    <property type="evidence" value="ECO:0007669"/>
    <property type="project" value="InterPro"/>
</dbReference>
<dbReference type="AlphaFoldDB" id="A0A0R1J0V0"/>
<keyword evidence="3" id="KW-0804">Transcription</keyword>
<dbReference type="PATRIC" id="fig|1423811.3.peg.1724"/>
<proteinExistence type="predicted"/>
<evidence type="ECO:0000256" key="2">
    <source>
        <dbReference type="ARBA" id="ARBA00023125"/>
    </source>
</evidence>
<keyword evidence="2" id="KW-0238">DNA-binding</keyword>